<organism evidence="1 2">
    <name type="scientific">Zarea fungicola</name>
    <dbReference type="NCBI Taxonomy" id="93591"/>
    <lineage>
        <taxon>Eukaryota</taxon>
        <taxon>Fungi</taxon>
        <taxon>Dikarya</taxon>
        <taxon>Ascomycota</taxon>
        <taxon>Pezizomycotina</taxon>
        <taxon>Sordariomycetes</taxon>
        <taxon>Hypocreomycetidae</taxon>
        <taxon>Hypocreales</taxon>
        <taxon>Cordycipitaceae</taxon>
        <taxon>Zarea</taxon>
    </lineage>
</organism>
<comment type="caution">
    <text evidence="1">The sequence shown here is derived from an EMBL/GenBank/DDBJ whole genome shotgun (WGS) entry which is preliminary data.</text>
</comment>
<evidence type="ECO:0000313" key="2">
    <source>
        <dbReference type="Proteomes" id="UP001143910"/>
    </source>
</evidence>
<dbReference type="Proteomes" id="UP001143910">
    <property type="component" value="Unassembled WGS sequence"/>
</dbReference>
<keyword evidence="2" id="KW-1185">Reference proteome</keyword>
<proteinExistence type="predicted"/>
<sequence length="243" mass="26106">MAGKTATTSSNTPKHRACDECRSRKLACSKEADGCSRCRREGIACYYSPQKPMGRPRKHRSAEASHNDRTATSSSRRRHVATPMQRSNSAGSSAASTGPEIHSFQLNSTATPPSFMDQNFDFLDQNIGSPDIAFLDLLPGYYPDTSVLPPQPVSSPQPGCTTQSFNGSIPALMARNDIAGAFGEIPNFLDPVLTAGQQGDNYDTYVTTPALSAGSHTPYASEPSCSPLPATQVFPRKFLPLCE</sequence>
<accession>A0ACC1MML1</accession>
<gene>
    <name evidence="1" type="ORF">NQ176_g9301</name>
</gene>
<reference evidence="1" key="1">
    <citation type="submission" date="2022-08" db="EMBL/GenBank/DDBJ databases">
        <title>Genome Sequence of Lecanicillium fungicola.</title>
        <authorList>
            <person name="Buettner E."/>
        </authorList>
    </citation>
    <scope>NUCLEOTIDE SEQUENCE</scope>
    <source>
        <strain evidence="1">Babe33</strain>
    </source>
</reference>
<dbReference type="EMBL" id="JANJQO010002072">
    <property type="protein sequence ID" value="KAJ2968190.1"/>
    <property type="molecule type" value="Genomic_DNA"/>
</dbReference>
<name>A0ACC1MML1_9HYPO</name>
<evidence type="ECO:0000313" key="1">
    <source>
        <dbReference type="EMBL" id="KAJ2968190.1"/>
    </source>
</evidence>
<protein>
    <submittedName>
        <fullName evidence="1">Uncharacterized protein</fullName>
    </submittedName>
</protein>